<sequence length="102" mass="11199">MGHISAAFQTFVLSFVTFYIMFITMPLTFVLFLRELALGMMRLKAKPRKPMSILITGASSGIGGQLALEYAAPGIVLILLGKDDENISISLSDHWRTLLSPP</sequence>
<name>A0A433QKF7_9FUNG</name>
<dbReference type="AlphaFoldDB" id="A0A433QKF7"/>
<organism evidence="2 3">
    <name type="scientific">Jimgerdemannia flammicorona</name>
    <dbReference type="NCBI Taxonomy" id="994334"/>
    <lineage>
        <taxon>Eukaryota</taxon>
        <taxon>Fungi</taxon>
        <taxon>Fungi incertae sedis</taxon>
        <taxon>Mucoromycota</taxon>
        <taxon>Mucoromycotina</taxon>
        <taxon>Endogonomycetes</taxon>
        <taxon>Endogonales</taxon>
        <taxon>Endogonaceae</taxon>
        <taxon>Jimgerdemannia</taxon>
    </lineage>
</organism>
<evidence type="ECO:0000256" key="1">
    <source>
        <dbReference type="SAM" id="Phobius"/>
    </source>
</evidence>
<keyword evidence="1" id="KW-0812">Transmembrane</keyword>
<dbReference type="Gene3D" id="3.40.50.720">
    <property type="entry name" value="NAD(P)-binding Rossmann-like Domain"/>
    <property type="match status" value="1"/>
</dbReference>
<dbReference type="SUPFAM" id="SSF51735">
    <property type="entry name" value="NAD(P)-binding Rossmann-fold domains"/>
    <property type="match status" value="1"/>
</dbReference>
<proteinExistence type="predicted"/>
<reference evidence="2 3" key="1">
    <citation type="journal article" date="2018" name="New Phytol.">
        <title>Phylogenomics of Endogonaceae and evolution of mycorrhizas within Mucoromycota.</title>
        <authorList>
            <person name="Chang Y."/>
            <person name="Desiro A."/>
            <person name="Na H."/>
            <person name="Sandor L."/>
            <person name="Lipzen A."/>
            <person name="Clum A."/>
            <person name="Barry K."/>
            <person name="Grigoriev I.V."/>
            <person name="Martin F.M."/>
            <person name="Stajich J.E."/>
            <person name="Smith M.E."/>
            <person name="Bonito G."/>
            <person name="Spatafora J.W."/>
        </authorList>
    </citation>
    <scope>NUCLEOTIDE SEQUENCE [LARGE SCALE GENOMIC DNA]</scope>
    <source>
        <strain evidence="2 3">AD002</strain>
    </source>
</reference>
<keyword evidence="1" id="KW-1133">Transmembrane helix</keyword>
<accession>A0A433QKF7</accession>
<feature type="transmembrane region" description="Helical" evidence="1">
    <location>
        <begin position="6"/>
        <end position="33"/>
    </location>
</feature>
<keyword evidence="1" id="KW-0472">Membrane</keyword>
<dbReference type="EMBL" id="RBNJ01004110">
    <property type="protein sequence ID" value="RUS30244.1"/>
    <property type="molecule type" value="Genomic_DNA"/>
</dbReference>
<evidence type="ECO:0000313" key="3">
    <source>
        <dbReference type="Proteomes" id="UP000274822"/>
    </source>
</evidence>
<keyword evidence="3" id="KW-1185">Reference proteome</keyword>
<dbReference type="Proteomes" id="UP000274822">
    <property type="component" value="Unassembled WGS sequence"/>
</dbReference>
<gene>
    <name evidence="2" type="ORF">BC938DRAFT_479677</name>
</gene>
<dbReference type="InterPro" id="IPR036291">
    <property type="entry name" value="NAD(P)-bd_dom_sf"/>
</dbReference>
<protein>
    <submittedName>
        <fullName evidence="2">Uncharacterized protein</fullName>
    </submittedName>
</protein>
<evidence type="ECO:0000313" key="2">
    <source>
        <dbReference type="EMBL" id="RUS30244.1"/>
    </source>
</evidence>
<comment type="caution">
    <text evidence="2">The sequence shown here is derived from an EMBL/GenBank/DDBJ whole genome shotgun (WGS) entry which is preliminary data.</text>
</comment>